<dbReference type="Proteomes" id="UP000285258">
    <property type="component" value="Unassembled WGS sequence"/>
</dbReference>
<gene>
    <name evidence="7" type="ORF">DMP12_13490</name>
    <name evidence="6" type="ORF">GKG38_11895</name>
</gene>
<protein>
    <submittedName>
        <fullName evidence="7">PIN domain-containing protein</fullName>
    </submittedName>
</protein>
<accession>A0A423UH35</accession>
<dbReference type="RefSeq" id="WP_096228389.1">
    <property type="nucleotide sequence ID" value="NZ_CP168029.1"/>
</dbReference>
<dbReference type="Gene3D" id="3.40.50.1010">
    <property type="entry name" value="5'-nuclease"/>
    <property type="match status" value="1"/>
</dbReference>
<evidence type="ECO:0000256" key="1">
    <source>
        <dbReference type="ARBA" id="ARBA00022722"/>
    </source>
</evidence>
<dbReference type="EMBL" id="WKZA01000068">
    <property type="protein sequence ID" value="MSA95744.1"/>
    <property type="molecule type" value="Genomic_DNA"/>
</dbReference>
<evidence type="ECO:0000256" key="3">
    <source>
        <dbReference type="ARBA" id="ARBA00022801"/>
    </source>
</evidence>
<organism evidence="7 8">
    <name type="scientific">Gordonibacter urolithinfaciens</name>
    <dbReference type="NCBI Taxonomy" id="1335613"/>
    <lineage>
        <taxon>Bacteria</taxon>
        <taxon>Bacillati</taxon>
        <taxon>Actinomycetota</taxon>
        <taxon>Coriobacteriia</taxon>
        <taxon>Eggerthellales</taxon>
        <taxon>Eggerthellaceae</taxon>
        <taxon>Gordonibacter</taxon>
    </lineage>
</organism>
<dbReference type="InterPro" id="IPR029060">
    <property type="entry name" value="PIN-like_dom_sf"/>
</dbReference>
<dbReference type="EMBL" id="QIBW01000024">
    <property type="protein sequence ID" value="ROT88095.1"/>
    <property type="molecule type" value="Genomic_DNA"/>
</dbReference>
<evidence type="ECO:0000313" key="9">
    <source>
        <dbReference type="Proteomes" id="UP000462865"/>
    </source>
</evidence>
<keyword evidence="3" id="KW-0378">Hydrolase</keyword>
<keyword evidence="2" id="KW-0479">Metal-binding</keyword>
<evidence type="ECO:0000313" key="8">
    <source>
        <dbReference type="Proteomes" id="UP000285258"/>
    </source>
</evidence>
<sequence length="143" mass="15694">MNSVLVDTNVWVDIALKRPDFFEDSLGSVMACVEEGAQIFVVGTSVKDVFYWAERSAGAEAGYRALSMLFDIADVAVVDGPVCKNAVSLERPDYEEGIISACARAEQVEVIVSRDETAFKDACAPKFTPRELLSHLGYEMVDF</sequence>
<keyword evidence="4" id="KW-0460">Magnesium</keyword>
<dbReference type="GO" id="GO:0046872">
    <property type="term" value="F:metal ion binding"/>
    <property type="evidence" value="ECO:0007669"/>
    <property type="project" value="UniProtKB-KW"/>
</dbReference>
<proteinExistence type="predicted"/>
<dbReference type="AlphaFoldDB" id="A0A423UH35"/>
<reference evidence="8" key="1">
    <citation type="submission" date="2018-05" db="EMBL/GenBank/DDBJ databases">
        <title>Genome Sequencing of selected type strains of the family Eggerthellaceae.</title>
        <authorList>
            <person name="Danylec N."/>
            <person name="Stoll D.A."/>
            <person name="Doetsch A."/>
            <person name="Huch M."/>
        </authorList>
    </citation>
    <scope>NUCLEOTIDE SEQUENCE [LARGE SCALE GENOMIC DNA]</scope>
    <source>
        <strain evidence="8">DSM 27213</strain>
    </source>
</reference>
<reference evidence="7" key="3">
    <citation type="journal article" date="2019" name="Microbiol. Resour. Announc.">
        <title>Draft Genome Sequences of Type Strains of Gordonibacter faecihominis, Paraeggerthella hongkongensis, Parvibacter caecicola,Slackia equolifaciens, Slackia faecicanis, and Slackia isoflavoniconvertens.</title>
        <authorList>
            <person name="Danylec N."/>
            <person name="Stoll D.A."/>
            <person name="Dotsch A."/>
            <person name="Huch M."/>
        </authorList>
    </citation>
    <scope>NUCLEOTIDE SEQUENCE</scope>
    <source>
        <strain evidence="7">DSM 27213</strain>
    </source>
</reference>
<evidence type="ECO:0000313" key="7">
    <source>
        <dbReference type="EMBL" id="ROT88095.1"/>
    </source>
</evidence>
<comment type="caution">
    <text evidence="7">The sequence shown here is derived from an EMBL/GenBank/DDBJ whole genome shotgun (WGS) entry which is preliminary data.</text>
</comment>
<dbReference type="GO" id="GO:0016787">
    <property type="term" value="F:hydrolase activity"/>
    <property type="evidence" value="ECO:0007669"/>
    <property type="project" value="UniProtKB-KW"/>
</dbReference>
<evidence type="ECO:0000256" key="2">
    <source>
        <dbReference type="ARBA" id="ARBA00022723"/>
    </source>
</evidence>
<dbReference type="Pfam" id="PF13470">
    <property type="entry name" value="PIN_3"/>
    <property type="match status" value="1"/>
</dbReference>
<dbReference type="GO" id="GO:0004518">
    <property type="term" value="F:nuclease activity"/>
    <property type="evidence" value="ECO:0007669"/>
    <property type="project" value="UniProtKB-KW"/>
</dbReference>
<keyword evidence="1" id="KW-0540">Nuclease</keyword>
<evidence type="ECO:0000256" key="4">
    <source>
        <dbReference type="ARBA" id="ARBA00022842"/>
    </source>
</evidence>
<reference evidence="7" key="2">
    <citation type="journal article" date="2019" name="Int. J. Syst. Evol. Microbiol.">
        <title>Gordonibacter faecihominis is a later heterotypic synonym of Gordonibacter urolithinfaciens.</title>
        <authorList>
            <person name="Danylec N."/>
            <person name="Stoll D.A."/>
            <person name="Huch M."/>
        </authorList>
    </citation>
    <scope>NUCLEOTIDE SEQUENCE</scope>
    <source>
        <strain evidence="7">DSM 27213</strain>
    </source>
</reference>
<name>A0A423UH35_9ACTN</name>
<feature type="domain" description="PIN" evidence="5">
    <location>
        <begin position="4"/>
        <end position="115"/>
    </location>
</feature>
<reference evidence="6 9" key="4">
    <citation type="journal article" date="2019" name="Nat. Med.">
        <title>A library of human gut bacterial isolates paired with longitudinal multiomics data enables mechanistic microbiome research.</title>
        <authorList>
            <person name="Poyet M."/>
            <person name="Groussin M."/>
            <person name="Gibbons S.M."/>
            <person name="Avila-Pacheco J."/>
            <person name="Jiang X."/>
            <person name="Kearney S.M."/>
            <person name="Perrotta A.R."/>
            <person name="Berdy B."/>
            <person name="Zhao S."/>
            <person name="Lieberman T.D."/>
            <person name="Swanson P.K."/>
            <person name="Smith M."/>
            <person name="Roesemann S."/>
            <person name="Alexander J.E."/>
            <person name="Rich S.A."/>
            <person name="Livny J."/>
            <person name="Vlamakis H."/>
            <person name="Clish C."/>
            <person name="Bullock K."/>
            <person name="Deik A."/>
            <person name="Scott J."/>
            <person name="Pierce K.A."/>
            <person name="Xavier R.J."/>
            <person name="Alm E.J."/>
        </authorList>
    </citation>
    <scope>NUCLEOTIDE SEQUENCE [LARGE SCALE GENOMIC DNA]</scope>
    <source>
        <strain evidence="6 9">BIOML-A1</strain>
    </source>
</reference>
<dbReference type="SUPFAM" id="SSF88723">
    <property type="entry name" value="PIN domain-like"/>
    <property type="match status" value="1"/>
</dbReference>
<dbReference type="InterPro" id="IPR002716">
    <property type="entry name" value="PIN_dom"/>
</dbReference>
<evidence type="ECO:0000259" key="5">
    <source>
        <dbReference type="Pfam" id="PF13470"/>
    </source>
</evidence>
<evidence type="ECO:0000313" key="6">
    <source>
        <dbReference type="EMBL" id="MSA95744.1"/>
    </source>
</evidence>
<dbReference type="Proteomes" id="UP000462865">
    <property type="component" value="Unassembled WGS sequence"/>
</dbReference>